<feature type="binding site" evidence="11">
    <location>
        <position position="134"/>
    </location>
    <ligand>
        <name>L-histidine</name>
        <dbReference type="ChEBI" id="CHEBI:57595"/>
    </ligand>
</feature>
<dbReference type="CDD" id="cd00773">
    <property type="entry name" value="HisRS-like_core"/>
    <property type="match status" value="1"/>
</dbReference>
<dbReference type="NCBIfam" id="TIGR00442">
    <property type="entry name" value="hisS"/>
    <property type="match status" value="1"/>
</dbReference>
<comment type="similarity">
    <text evidence="1 10">Belongs to the class-II aminoacyl-tRNA synthetase family.</text>
</comment>
<dbReference type="InterPro" id="IPR036621">
    <property type="entry name" value="Anticodon-bd_dom_sf"/>
</dbReference>
<dbReference type="InterPro" id="IPR006195">
    <property type="entry name" value="aa-tRNA-synth_II"/>
</dbReference>
<dbReference type="InterPro" id="IPR004516">
    <property type="entry name" value="HisRS/HisZ"/>
</dbReference>
<evidence type="ECO:0000313" key="14">
    <source>
        <dbReference type="EMBL" id="MBB4534893.1"/>
    </source>
</evidence>
<dbReference type="InterPro" id="IPR004154">
    <property type="entry name" value="Anticodon-bd"/>
</dbReference>
<dbReference type="InterPro" id="IPR041715">
    <property type="entry name" value="HisRS-like_core"/>
</dbReference>
<accession>A0A7W6Y8C5</accession>
<evidence type="ECO:0000256" key="3">
    <source>
        <dbReference type="ARBA" id="ARBA00022490"/>
    </source>
</evidence>
<keyword evidence="8 10" id="KW-0030">Aminoacyl-tRNA synthetase</keyword>
<comment type="catalytic activity">
    <reaction evidence="9 10">
        <text>tRNA(His) + L-histidine + ATP = L-histidyl-tRNA(His) + AMP + diphosphate + H(+)</text>
        <dbReference type="Rhea" id="RHEA:17313"/>
        <dbReference type="Rhea" id="RHEA-COMP:9665"/>
        <dbReference type="Rhea" id="RHEA-COMP:9689"/>
        <dbReference type="ChEBI" id="CHEBI:15378"/>
        <dbReference type="ChEBI" id="CHEBI:30616"/>
        <dbReference type="ChEBI" id="CHEBI:33019"/>
        <dbReference type="ChEBI" id="CHEBI:57595"/>
        <dbReference type="ChEBI" id="CHEBI:78442"/>
        <dbReference type="ChEBI" id="CHEBI:78527"/>
        <dbReference type="ChEBI" id="CHEBI:456215"/>
        <dbReference type="EC" id="6.1.1.21"/>
    </reaction>
</comment>
<sequence length="507" mass="55575">MNDKQKKPQKLKARLPRGFVDRTAGDIRAVNEMTAKIREVYEHYGFDALETPLFEYTDALGKFLPDSDRPNEGVFSLQDDDEQWMSLRYDLTAPLARHVAENFNEIQLPYRTYRAGYVFRNEKPGPGRFRQFMQFDADTVGAPGVQADAEMCMMMADTLEALGIRRGDYVIRVNNRKVLDGVLEAIGLGGDDKAGQRLNVLRAIDKLDKFGPQGVALLLGPGRKDESGDFTKGAGLDQAQIDKVLFFVGIKDYAESAAQLAELVAGTSKGGEGVEELNFIGALVKSAGYQSDRIKIDPSVVRGLEYYTGPVYEAELSFDVTNEKGEKVVFGSVGGGGRYDGLVSRFMGQPVPATGFSIGVSRLMTALKNLGKLGASEVIEPVLVTVMDGDVEAMGRYQKMTQELRAAGIRAEMFQGNWKKFGNQLKYADRRGCPVAIIQGGDERATGVVQIKDLIEGKRLSGEIEDNASWREARVAQETVPEADLVAKVGEILAAQAEDRKRAGDAQ</sequence>
<comment type="subunit">
    <text evidence="2 10">Homodimer.</text>
</comment>
<reference evidence="15 16" key="1">
    <citation type="submission" date="2020-08" db="EMBL/GenBank/DDBJ databases">
        <title>Genomic Encyclopedia of Type Strains, Phase IV (KMG-V): Genome sequencing to study the core and pangenomes of soil and plant-associated prokaryotes.</title>
        <authorList>
            <person name="Whitman W."/>
        </authorList>
    </citation>
    <scope>NUCLEOTIDE SEQUENCE [LARGE SCALE GENOMIC DNA]</scope>
    <source>
        <strain evidence="13 16">SEMIA 471</strain>
        <strain evidence="14 15">SEMIA 489</strain>
    </source>
</reference>
<dbReference type="Proteomes" id="UP000557344">
    <property type="component" value="Unassembled WGS sequence"/>
</dbReference>
<dbReference type="RefSeq" id="WP_183839227.1">
    <property type="nucleotide sequence ID" value="NZ_JACIHU010000002.1"/>
</dbReference>
<dbReference type="SUPFAM" id="SSF55681">
    <property type="entry name" value="Class II aaRS and biotin synthetases"/>
    <property type="match status" value="1"/>
</dbReference>
<dbReference type="InterPro" id="IPR045864">
    <property type="entry name" value="aa-tRNA-synth_II/BPL/LPL"/>
</dbReference>
<evidence type="ECO:0000256" key="11">
    <source>
        <dbReference type="PIRSR" id="PIRSR001549-1"/>
    </source>
</evidence>
<evidence type="ECO:0000313" key="15">
    <source>
        <dbReference type="Proteomes" id="UP000523431"/>
    </source>
</evidence>
<dbReference type="GO" id="GO:0005737">
    <property type="term" value="C:cytoplasm"/>
    <property type="evidence" value="ECO:0007669"/>
    <property type="project" value="UniProtKB-SubCell"/>
</dbReference>
<protein>
    <recommendedName>
        <fullName evidence="10">Histidine--tRNA ligase</fullName>
        <ecNumber evidence="10">6.1.1.21</ecNumber>
    </recommendedName>
    <alternativeName>
        <fullName evidence="10">Histidyl-tRNA synthetase</fullName>
        <shortName evidence="10">HisRS</shortName>
    </alternativeName>
</protein>
<dbReference type="GO" id="GO:0006427">
    <property type="term" value="P:histidyl-tRNA aminoacylation"/>
    <property type="evidence" value="ECO:0007669"/>
    <property type="project" value="UniProtKB-UniRule"/>
</dbReference>
<dbReference type="GO" id="GO:0004821">
    <property type="term" value="F:histidine-tRNA ligase activity"/>
    <property type="evidence" value="ECO:0007669"/>
    <property type="project" value="UniProtKB-UniRule"/>
</dbReference>
<evidence type="ECO:0000256" key="9">
    <source>
        <dbReference type="ARBA" id="ARBA00047639"/>
    </source>
</evidence>
<dbReference type="PANTHER" id="PTHR11476">
    <property type="entry name" value="HISTIDYL-TRNA SYNTHETASE"/>
    <property type="match status" value="1"/>
</dbReference>
<feature type="binding site" evidence="11">
    <location>
        <position position="138"/>
    </location>
    <ligand>
        <name>L-histidine</name>
        <dbReference type="ChEBI" id="CHEBI:57595"/>
    </ligand>
</feature>
<keyword evidence="7 10" id="KW-0648">Protein biosynthesis</keyword>
<dbReference type="PANTHER" id="PTHR11476:SF7">
    <property type="entry name" value="HISTIDINE--TRNA LIGASE"/>
    <property type="match status" value="1"/>
</dbReference>
<evidence type="ECO:0000256" key="6">
    <source>
        <dbReference type="ARBA" id="ARBA00022840"/>
    </source>
</evidence>
<dbReference type="InterPro" id="IPR015807">
    <property type="entry name" value="His-tRNA-ligase"/>
</dbReference>
<feature type="binding site" evidence="11">
    <location>
        <begin position="90"/>
        <end position="92"/>
    </location>
    <ligand>
        <name>L-histidine</name>
        <dbReference type="ChEBI" id="CHEBI:57595"/>
    </ligand>
</feature>
<name>A0A7W6Y8C5_RHIET</name>
<dbReference type="Gene3D" id="3.40.50.800">
    <property type="entry name" value="Anticodon-binding domain"/>
    <property type="match status" value="1"/>
</dbReference>
<feature type="domain" description="Aminoacyl-transfer RNA synthetases class-II family profile" evidence="12">
    <location>
        <begin position="31"/>
        <end position="381"/>
    </location>
</feature>
<dbReference type="PIRSF" id="PIRSF001549">
    <property type="entry name" value="His-tRNA_synth"/>
    <property type="match status" value="1"/>
</dbReference>
<keyword evidence="6 10" id="KW-0067">ATP-binding</keyword>
<dbReference type="InterPro" id="IPR033656">
    <property type="entry name" value="HisRS_anticodon"/>
</dbReference>
<organism evidence="13 16">
    <name type="scientific">Rhizobium etli</name>
    <dbReference type="NCBI Taxonomy" id="29449"/>
    <lineage>
        <taxon>Bacteria</taxon>
        <taxon>Pseudomonadati</taxon>
        <taxon>Pseudomonadota</taxon>
        <taxon>Alphaproteobacteria</taxon>
        <taxon>Hyphomicrobiales</taxon>
        <taxon>Rhizobiaceae</taxon>
        <taxon>Rhizobium/Agrobacterium group</taxon>
        <taxon>Rhizobium</taxon>
    </lineage>
</organism>
<evidence type="ECO:0000256" key="1">
    <source>
        <dbReference type="ARBA" id="ARBA00008226"/>
    </source>
</evidence>
<comment type="caution">
    <text evidence="13">The sequence shown here is derived from an EMBL/GenBank/DDBJ whole genome shotgun (WGS) entry which is preliminary data.</text>
</comment>
<comment type="subcellular location">
    <subcellularLocation>
        <location evidence="10">Cytoplasm</location>
    </subcellularLocation>
</comment>
<dbReference type="Pfam" id="PF13393">
    <property type="entry name" value="tRNA-synt_His"/>
    <property type="match status" value="1"/>
</dbReference>
<dbReference type="EC" id="6.1.1.21" evidence="10"/>
<feature type="binding site" evidence="11">
    <location>
        <position position="120"/>
    </location>
    <ligand>
        <name>L-histidine</name>
        <dbReference type="ChEBI" id="CHEBI:57595"/>
    </ligand>
</feature>
<keyword evidence="5 10" id="KW-0547">Nucleotide-binding</keyword>
<evidence type="ECO:0000313" key="16">
    <source>
        <dbReference type="Proteomes" id="UP000557344"/>
    </source>
</evidence>
<dbReference type="Proteomes" id="UP000523431">
    <property type="component" value="Unassembled WGS sequence"/>
</dbReference>
<dbReference type="SUPFAM" id="SSF52954">
    <property type="entry name" value="Class II aaRS ABD-related"/>
    <property type="match status" value="1"/>
</dbReference>
<dbReference type="Pfam" id="PF03129">
    <property type="entry name" value="HGTP_anticodon"/>
    <property type="match status" value="1"/>
</dbReference>
<dbReference type="AlphaFoldDB" id="A0A7W6Y8C5"/>
<evidence type="ECO:0000256" key="4">
    <source>
        <dbReference type="ARBA" id="ARBA00022598"/>
    </source>
</evidence>
<dbReference type="Gene3D" id="3.30.930.10">
    <property type="entry name" value="Bira Bifunctional Protein, Domain 2"/>
    <property type="match status" value="1"/>
</dbReference>
<feature type="binding site" evidence="11">
    <location>
        <position position="302"/>
    </location>
    <ligand>
        <name>L-histidine</name>
        <dbReference type="ChEBI" id="CHEBI:57595"/>
    </ligand>
</feature>
<dbReference type="EMBL" id="JACIID010000002">
    <property type="protein sequence ID" value="MBB4534893.1"/>
    <property type="molecule type" value="Genomic_DNA"/>
</dbReference>
<evidence type="ECO:0000256" key="7">
    <source>
        <dbReference type="ARBA" id="ARBA00022917"/>
    </source>
</evidence>
<evidence type="ECO:0000256" key="2">
    <source>
        <dbReference type="ARBA" id="ARBA00011738"/>
    </source>
</evidence>
<dbReference type="PROSITE" id="PS50862">
    <property type="entry name" value="AA_TRNA_LIGASE_II"/>
    <property type="match status" value="1"/>
</dbReference>
<feature type="binding site" evidence="11">
    <location>
        <begin position="306"/>
        <end position="307"/>
    </location>
    <ligand>
        <name>L-histidine</name>
        <dbReference type="ChEBI" id="CHEBI:57595"/>
    </ligand>
</feature>
<evidence type="ECO:0000259" key="12">
    <source>
        <dbReference type="PROSITE" id="PS50862"/>
    </source>
</evidence>
<dbReference type="GO" id="GO:0005524">
    <property type="term" value="F:ATP binding"/>
    <property type="evidence" value="ECO:0007669"/>
    <property type="project" value="UniProtKB-UniRule"/>
</dbReference>
<gene>
    <name evidence="10" type="primary">hisS</name>
    <name evidence="13" type="ORF">GGE46_001481</name>
    <name evidence="14" type="ORF">GGE57_001629</name>
</gene>
<dbReference type="CDD" id="cd00859">
    <property type="entry name" value="HisRS_anticodon"/>
    <property type="match status" value="1"/>
</dbReference>
<evidence type="ECO:0000256" key="5">
    <source>
        <dbReference type="ARBA" id="ARBA00022741"/>
    </source>
</evidence>
<keyword evidence="4 10" id="KW-0436">Ligase</keyword>
<keyword evidence="3 10" id="KW-0963">Cytoplasm</keyword>
<dbReference type="HAMAP" id="MF_00127">
    <property type="entry name" value="His_tRNA_synth"/>
    <property type="match status" value="1"/>
</dbReference>
<evidence type="ECO:0000313" key="13">
    <source>
        <dbReference type="EMBL" id="MBB4478913.1"/>
    </source>
</evidence>
<evidence type="ECO:0000256" key="8">
    <source>
        <dbReference type="ARBA" id="ARBA00023146"/>
    </source>
</evidence>
<dbReference type="EMBL" id="JACIHU010000002">
    <property type="protein sequence ID" value="MBB4478913.1"/>
    <property type="molecule type" value="Genomic_DNA"/>
</dbReference>
<evidence type="ECO:0000256" key="10">
    <source>
        <dbReference type="HAMAP-Rule" id="MF_00127"/>
    </source>
</evidence>
<proteinExistence type="inferred from homology"/>